<feature type="domain" description="Cyclin C-terminal" evidence="8">
    <location>
        <begin position="194"/>
        <end position="318"/>
    </location>
</feature>
<dbReference type="FunFam" id="1.10.472.10:FF:000040">
    <property type="entry name" value="D6-type cyclin"/>
    <property type="match status" value="1"/>
</dbReference>
<protein>
    <recommendedName>
        <fullName evidence="13">Cyclin N-terminal domain-containing protein</fullName>
    </recommendedName>
</protein>
<dbReference type="PANTHER" id="PTHR10177">
    <property type="entry name" value="CYCLINS"/>
    <property type="match status" value="1"/>
</dbReference>
<keyword evidence="4" id="KW-0131">Cell cycle</keyword>
<dbReference type="PROSITE" id="PS00292">
    <property type="entry name" value="CYCLINS"/>
    <property type="match status" value="1"/>
</dbReference>
<dbReference type="OrthoDB" id="5590282at2759"/>
<keyword evidence="3 5" id="KW-0195">Cyclin</keyword>
<comment type="caution">
    <text evidence="9">The sequence shown here is derived from an EMBL/GenBank/DDBJ whole genome shotgun (WGS) entry which is preliminary data.</text>
</comment>
<evidence type="ECO:0000313" key="11">
    <source>
        <dbReference type="Proteomes" id="UP000636800"/>
    </source>
</evidence>
<accession>A0A835QX19</accession>
<dbReference type="SUPFAM" id="SSF47954">
    <property type="entry name" value="Cyclin-like"/>
    <property type="match status" value="2"/>
</dbReference>
<dbReference type="InterPro" id="IPR004367">
    <property type="entry name" value="Cyclin_C-dom"/>
</dbReference>
<dbReference type="InterPro" id="IPR039361">
    <property type="entry name" value="Cyclin"/>
</dbReference>
<evidence type="ECO:0000259" key="7">
    <source>
        <dbReference type="SMART" id="SM00385"/>
    </source>
</evidence>
<dbReference type="FunFam" id="1.10.472.10:FF:000034">
    <property type="entry name" value="D2/4-type cyclin"/>
    <property type="match status" value="1"/>
</dbReference>
<evidence type="ECO:0008006" key="13">
    <source>
        <dbReference type="Google" id="ProtNLM"/>
    </source>
</evidence>
<keyword evidence="2" id="KW-0132">Cell division</keyword>
<dbReference type="AlphaFoldDB" id="A0A835QX19"/>
<dbReference type="EMBL" id="JADCNM010000006">
    <property type="protein sequence ID" value="KAG0477993.1"/>
    <property type="molecule type" value="Genomic_DNA"/>
</dbReference>
<evidence type="ECO:0000256" key="5">
    <source>
        <dbReference type="RuleBase" id="RU000383"/>
    </source>
</evidence>
<evidence type="ECO:0000259" key="8">
    <source>
        <dbReference type="SMART" id="SM01332"/>
    </source>
</evidence>
<dbReference type="SMART" id="SM00385">
    <property type="entry name" value="CYCLIN"/>
    <property type="match status" value="1"/>
</dbReference>
<dbReference type="InterPro" id="IPR048258">
    <property type="entry name" value="Cyclins_cyclin-box"/>
</dbReference>
<comment type="similarity">
    <text evidence="1">Belongs to the cyclin family. Cyclin D subfamily.</text>
</comment>
<gene>
    <name evidence="10" type="ORF">HPP92_012712</name>
    <name evidence="9" type="ORF">HPP92_013138</name>
</gene>
<dbReference type="CDD" id="cd20543">
    <property type="entry name" value="CYCLIN_AtCycD-like_rpt1"/>
    <property type="match status" value="1"/>
</dbReference>
<evidence type="ECO:0000256" key="1">
    <source>
        <dbReference type="ARBA" id="ARBA00009065"/>
    </source>
</evidence>
<evidence type="ECO:0000313" key="10">
    <source>
        <dbReference type="EMBL" id="KAG0477993.1"/>
    </source>
</evidence>
<feature type="domain" description="Cyclin-like" evidence="7">
    <location>
        <begin position="97"/>
        <end position="185"/>
    </location>
</feature>
<dbReference type="InterPro" id="IPR006671">
    <property type="entry name" value="Cyclin_N"/>
</dbReference>
<dbReference type="InterPro" id="IPR036915">
    <property type="entry name" value="Cyclin-like_sf"/>
</dbReference>
<dbReference type="Pfam" id="PF02984">
    <property type="entry name" value="Cyclin_C"/>
    <property type="match status" value="1"/>
</dbReference>
<dbReference type="GO" id="GO:0051301">
    <property type="term" value="P:cell division"/>
    <property type="evidence" value="ECO:0007669"/>
    <property type="project" value="UniProtKB-KW"/>
</dbReference>
<evidence type="ECO:0000313" key="12">
    <source>
        <dbReference type="Proteomes" id="UP000639772"/>
    </source>
</evidence>
<evidence type="ECO:0000256" key="4">
    <source>
        <dbReference type="ARBA" id="ARBA00023306"/>
    </source>
</evidence>
<dbReference type="EMBL" id="JADCNL010000006">
    <property type="protein sequence ID" value="KAG0476297.1"/>
    <property type="molecule type" value="Genomic_DNA"/>
</dbReference>
<evidence type="ECO:0000256" key="2">
    <source>
        <dbReference type="ARBA" id="ARBA00022618"/>
    </source>
</evidence>
<keyword evidence="11" id="KW-1185">Reference proteome</keyword>
<dbReference type="Proteomes" id="UP000639772">
    <property type="component" value="Chromosome 6"/>
</dbReference>
<dbReference type="Proteomes" id="UP000636800">
    <property type="component" value="Chromosome 6"/>
</dbReference>
<organism evidence="9 11">
    <name type="scientific">Vanilla planifolia</name>
    <name type="common">Vanilla</name>
    <dbReference type="NCBI Taxonomy" id="51239"/>
    <lineage>
        <taxon>Eukaryota</taxon>
        <taxon>Viridiplantae</taxon>
        <taxon>Streptophyta</taxon>
        <taxon>Embryophyta</taxon>
        <taxon>Tracheophyta</taxon>
        <taxon>Spermatophyta</taxon>
        <taxon>Magnoliopsida</taxon>
        <taxon>Liliopsida</taxon>
        <taxon>Asparagales</taxon>
        <taxon>Orchidaceae</taxon>
        <taxon>Vanilloideae</taxon>
        <taxon>Vanilleae</taxon>
        <taxon>Vanilla</taxon>
    </lineage>
</organism>
<sequence length="344" mass="38930">MGKSYESASSILLCAEDKSSILTFDGEEEAEGHYSGWEIEPKSCLSYGDFFKNFPLLPDECLNLLLTREAEHLPREDYAKRLMCGQLEWSIRRDAIDWILKVHAYYKFGPSSAFLSINYLDRFLSCYELPQGKAWMTQLLSVACLSLASKMEETEVPLLIDLQAGEAKFVFESRTIQRMELLVLSTLNWRMQAVTPFSFVYSFLYKLNNGDSLPKVLTGRAVELILCTTRGIDFLAFLPSEIAAAAAMSAISENRSVDFRGKITWCSEVDQGRVYRCYEMLQEEMLTDRENPIDGIPSVACVPQSPNGVLDAARLSYKSDEMTSDSQPIQYYSSPAAKRRKTTI</sequence>
<evidence type="ECO:0000256" key="6">
    <source>
        <dbReference type="SAM" id="MobiDB-lite"/>
    </source>
</evidence>
<proteinExistence type="inferred from homology"/>
<dbReference type="InterPro" id="IPR013763">
    <property type="entry name" value="Cyclin-like_dom"/>
</dbReference>
<evidence type="ECO:0000313" key="9">
    <source>
        <dbReference type="EMBL" id="KAG0476297.1"/>
    </source>
</evidence>
<dbReference type="Gene3D" id="1.10.472.10">
    <property type="entry name" value="Cyclin-like"/>
    <property type="match status" value="2"/>
</dbReference>
<feature type="region of interest" description="Disordered" evidence="6">
    <location>
        <begin position="325"/>
        <end position="344"/>
    </location>
</feature>
<dbReference type="SMART" id="SM01332">
    <property type="entry name" value="Cyclin_C"/>
    <property type="match status" value="1"/>
</dbReference>
<reference evidence="11 12" key="1">
    <citation type="journal article" date="2020" name="Nat. Food">
        <title>A phased Vanilla planifolia genome enables genetic improvement of flavour and production.</title>
        <authorList>
            <person name="Hasing T."/>
            <person name="Tang H."/>
            <person name="Brym M."/>
            <person name="Khazi F."/>
            <person name="Huang T."/>
            <person name="Chambers A.H."/>
        </authorList>
    </citation>
    <scope>NUCLEOTIDE SEQUENCE [LARGE SCALE GENOMIC DNA]</scope>
    <source>
        <tissue evidence="9">Leaf</tissue>
    </source>
</reference>
<name>A0A835QX19_VANPL</name>
<dbReference type="Pfam" id="PF00134">
    <property type="entry name" value="Cyclin_N"/>
    <property type="match status" value="1"/>
</dbReference>
<evidence type="ECO:0000256" key="3">
    <source>
        <dbReference type="ARBA" id="ARBA00023127"/>
    </source>
</evidence>